<keyword evidence="12" id="KW-1185">Reference proteome</keyword>
<dbReference type="SUPFAM" id="SSF141986">
    <property type="entry name" value="LD-carboxypeptidase A C-terminal domain-like"/>
    <property type="match status" value="1"/>
</dbReference>
<keyword evidence="2" id="KW-0121">Carboxypeptidase</keyword>
<dbReference type="InterPro" id="IPR027478">
    <property type="entry name" value="LdcA_N"/>
</dbReference>
<dbReference type="EMBL" id="BQKA01000024">
    <property type="protein sequence ID" value="GJM50303.1"/>
    <property type="molecule type" value="Genomic_DNA"/>
</dbReference>
<dbReference type="Proteomes" id="UP001208692">
    <property type="component" value="Unassembled WGS sequence"/>
</dbReference>
<dbReference type="GO" id="GO:0008236">
    <property type="term" value="F:serine-type peptidase activity"/>
    <property type="evidence" value="ECO:0007669"/>
    <property type="project" value="UniProtKB-KW"/>
</dbReference>
<accession>A0AAV5AXJ7</accession>
<feature type="active site" description="Charge relay system" evidence="6">
    <location>
        <position position="272"/>
    </location>
</feature>
<dbReference type="PANTHER" id="PTHR30237">
    <property type="entry name" value="MURAMOYLTETRAPEPTIDE CARBOXYPEPTIDASE"/>
    <property type="match status" value="1"/>
</dbReference>
<sequence length="301" mass="34074">MKTPFFLKENDSVGIISTARSISYQEILPAIEWLQSIGLQPVIGKTIGLSHHQFAGTDTERLADLQEMLDNPQINAIWCARGGYGTARLLDFIDFSHFLKNPKWILGYSDVTALHAHLSRLGIASTHCTMPINVAKNTKESLLSLKNFLFGSSNQYQWENSQTFYENCHIEGEIIGGNLSIIYSLLGSKSSICSEGKILFIEDLDEYLYHIDRMILNLKRNGVLSRLKALLVGNFSQMHDNNIPFGKSVEEIILEHCQEYNYPIIFNVPTGHIDDNRPLVFGKKVELFIKNNVSTLCQNYK</sequence>
<dbReference type="RefSeq" id="WP_264847636.1">
    <property type="nucleotide sequence ID" value="NZ_BPMA01000065.1"/>
</dbReference>
<feature type="active site" description="Charge relay system" evidence="6">
    <location>
        <position position="202"/>
    </location>
</feature>
<keyword evidence="5" id="KW-0720">Serine protease</keyword>
<dbReference type="InterPro" id="IPR003507">
    <property type="entry name" value="S66_fam"/>
</dbReference>
<gene>
    <name evidence="9" type="ORF">RCZ15_12760</name>
    <name evidence="10" type="ORF">RCZ16_21360</name>
</gene>
<dbReference type="EMBL" id="BQKB01000050">
    <property type="protein sequence ID" value="GJM53820.1"/>
    <property type="molecule type" value="Genomic_DNA"/>
</dbReference>
<comment type="similarity">
    <text evidence="1">Belongs to the peptidase S66 family.</text>
</comment>
<dbReference type="Gene3D" id="3.40.50.10740">
    <property type="entry name" value="Class I glutamine amidotransferase-like"/>
    <property type="match status" value="1"/>
</dbReference>
<feature type="domain" description="LD-carboxypeptidase N-terminal" evidence="7">
    <location>
        <begin position="13"/>
        <end position="127"/>
    </location>
</feature>
<reference evidence="9 12" key="1">
    <citation type="submission" date="2021-11" db="EMBL/GenBank/DDBJ databases">
        <title>Draft genome sequence of Capnocytophaga sp. strain KC07075 isolated from cat oral cavity.</title>
        <authorList>
            <person name="Suzuki M."/>
            <person name="Imaoka K."/>
            <person name="Kimura M."/>
            <person name="Morikawa S."/>
            <person name="Maeda K."/>
        </authorList>
    </citation>
    <scope>NUCLEOTIDE SEQUENCE</scope>
    <source>
        <strain evidence="9">KC07075</strain>
        <strain evidence="10 12">KC07079</strain>
    </source>
</reference>
<dbReference type="InterPro" id="IPR040449">
    <property type="entry name" value="Peptidase_S66_N"/>
</dbReference>
<evidence type="ECO:0000259" key="8">
    <source>
        <dbReference type="Pfam" id="PF17676"/>
    </source>
</evidence>
<evidence type="ECO:0000313" key="12">
    <source>
        <dbReference type="Proteomes" id="UP001208692"/>
    </source>
</evidence>
<dbReference type="InterPro" id="IPR040921">
    <property type="entry name" value="Peptidase_S66C"/>
</dbReference>
<dbReference type="GO" id="GO:0004180">
    <property type="term" value="F:carboxypeptidase activity"/>
    <property type="evidence" value="ECO:0007669"/>
    <property type="project" value="UniProtKB-KW"/>
</dbReference>
<keyword evidence="3" id="KW-0645">Protease</keyword>
<evidence type="ECO:0000259" key="7">
    <source>
        <dbReference type="Pfam" id="PF02016"/>
    </source>
</evidence>
<evidence type="ECO:0000256" key="3">
    <source>
        <dbReference type="ARBA" id="ARBA00022670"/>
    </source>
</evidence>
<dbReference type="AlphaFoldDB" id="A0AAV5AXJ7"/>
<keyword evidence="4" id="KW-0378">Hydrolase</keyword>
<evidence type="ECO:0000313" key="9">
    <source>
        <dbReference type="EMBL" id="GJM50303.1"/>
    </source>
</evidence>
<dbReference type="GO" id="GO:0006508">
    <property type="term" value="P:proteolysis"/>
    <property type="evidence" value="ECO:0007669"/>
    <property type="project" value="UniProtKB-KW"/>
</dbReference>
<protein>
    <submittedName>
        <fullName evidence="9">Peptidase S66</fullName>
    </submittedName>
</protein>
<organism evidence="9 11">
    <name type="scientific">Capnocytophaga catalasegens</name>
    <dbReference type="NCBI Taxonomy" id="1004260"/>
    <lineage>
        <taxon>Bacteria</taxon>
        <taxon>Pseudomonadati</taxon>
        <taxon>Bacteroidota</taxon>
        <taxon>Flavobacteriia</taxon>
        <taxon>Flavobacteriales</taxon>
        <taxon>Flavobacteriaceae</taxon>
        <taxon>Capnocytophaga</taxon>
    </lineage>
</organism>
<feature type="active site" description="Nucleophile" evidence="6">
    <location>
        <position position="109"/>
    </location>
</feature>
<evidence type="ECO:0000313" key="10">
    <source>
        <dbReference type="EMBL" id="GJM53820.1"/>
    </source>
</evidence>
<dbReference type="CDD" id="cd07025">
    <property type="entry name" value="Peptidase_S66"/>
    <property type="match status" value="1"/>
</dbReference>
<dbReference type="InterPro" id="IPR027461">
    <property type="entry name" value="Carboxypeptidase_A_C_sf"/>
</dbReference>
<dbReference type="PANTHER" id="PTHR30237:SF2">
    <property type="entry name" value="MUREIN TETRAPEPTIDE CARBOXYPEPTIDASE"/>
    <property type="match status" value="1"/>
</dbReference>
<feature type="domain" description="LD-carboxypeptidase C-terminal" evidence="8">
    <location>
        <begin position="171"/>
        <end position="287"/>
    </location>
</feature>
<evidence type="ECO:0000313" key="11">
    <source>
        <dbReference type="Proteomes" id="UP001207736"/>
    </source>
</evidence>
<dbReference type="Pfam" id="PF02016">
    <property type="entry name" value="Peptidase_S66"/>
    <property type="match status" value="1"/>
</dbReference>
<evidence type="ECO:0000256" key="1">
    <source>
        <dbReference type="ARBA" id="ARBA00010233"/>
    </source>
</evidence>
<dbReference type="Pfam" id="PF17676">
    <property type="entry name" value="Peptidase_S66C"/>
    <property type="match status" value="1"/>
</dbReference>
<proteinExistence type="inferred from homology"/>
<evidence type="ECO:0000256" key="2">
    <source>
        <dbReference type="ARBA" id="ARBA00022645"/>
    </source>
</evidence>
<name>A0AAV5AXJ7_9FLAO</name>
<comment type="caution">
    <text evidence="9">The sequence shown here is derived from an EMBL/GenBank/DDBJ whole genome shotgun (WGS) entry which is preliminary data.</text>
</comment>
<dbReference type="PIRSF" id="PIRSF028757">
    <property type="entry name" value="LD-carboxypeptidase"/>
    <property type="match status" value="1"/>
</dbReference>
<dbReference type="Gene3D" id="3.50.30.60">
    <property type="entry name" value="LD-carboxypeptidase A C-terminal domain-like"/>
    <property type="match status" value="1"/>
</dbReference>
<evidence type="ECO:0000256" key="5">
    <source>
        <dbReference type="ARBA" id="ARBA00022825"/>
    </source>
</evidence>
<evidence type="ECO:0000256" key="4">
    <source>
        <dbReference type="ARBA" id="ARBA00022801"/>
    </source>
</evidence>
<dbReference type="SUPFAM" id="SSF52317">
    <property type="entry name" value="Class I glutamine amidotransferase-like"/>
    <property type="match status" value="1"/>
</dbReference>
<dbReference type="InterPro" id="IPR029062">
    <property type="entry name" value="Class_I_gatase-like"/>
</dbReference>
<dbReference type="Proteomes" id="UP001207736">
    <property type="component" value="Unassembled WGS sequence"/>
</dbReference>
<evidence type="ECO:0000256" key="6">
    <source>
        <dbReference type="PIRSR" id="PIRSR028757-1"/>
    </source>
</evidence>